<keyword evidence="4 6" id="KW-1133">Transmembrane helix</keyword>
<feature type="transmembrane region" description="Helical" evidence="6">
    <location>
        <begin position="196"/>
        <end position="219"/>
    </location>
</feature>
<evidence type="ECO:0000256" key="2">
    <source>
        <dbReference type="ARBA" id="ARBA00022475"/>
    </source>
</evidence>
<feature type="transmembrane region" description="Helical" evidence="6">
    <location>
        <begin position="408"/>
        <end position="427"/>
    </location>
</feature>
<dbReference type="PANTHER" id="PTHR30250:SF11">
    <property type="entry name" value="O-ANTIGEN TRANSPORTER-RELATED"/>
    <property type="match status" value="1"/>
</dbReference>
<comment type="caution">
    <text evidence="7">The sequence shown here is derived from an EMBL/GenBank/DDBJ whole genome shotgun (WGS) entry which is preliminary data.</text>
</comment>
<feature type="transmembrane region" description="Helical" evidence="6">
    <location>
        <begin position="382"/>
        <end position="402"/>
    </location>
</feature>
<feature type="transmembrane region" description="Helical" evidence="6">
    <location>
        <begin position="168"/>
        <end position="190"/>
    </location>
</feature>
<feature type="transmembrane region" description="Helical" evidence="6">
    <location>
        <begin position="50"/>
        <end position="72"/>
    </location>
</feature>
<dbReference type="GO" id="GO:0005886">
    <property type="term" value="C:plasma membrane"/>
    <property type="evidence" value="ECO:0007669"/>
    <property type="project" value="UniProtKB-SubCell"/>
</dbReference>
<feature type="transmembrane region" description="Helical" evidence="6">
    <location>
        <begin position="136"/>
        <end position="156"/>
    </location>
</feature>
<evidence type="ECO:0000313" key="7">
    <source>
        <dbReference type="EMBL" id="KAF1085942.1"/>
    </source>
</evidence>
<evidence type="ECO:0000313" key="8">
    <source>
        <dbReference type="Proteomes" id="UP000798488"/>
    </source>
</evidence>
<sequence length="509" mass="56855">MINNKEDDAKKTSLTVARNGGIAIVSSLLSNVIRFLTQVLLVRLLGSEKYGLYTIGFSIFTIGSQISQVGLSEGIVKFGSVASKEKDQLRLNGLMRLSIVLTVTVSILIAVAIFIASPHIAKYIFHKAELEPVLRFFAVSMPFFVFSAAVAALFRATQRIFYYSVFQFILDPLIYLFIVSIFCVIGLTLASVLEAFVLAWFLVAVFGAIVVAKVYQVFSPKSKAIYEPKKIFRFTIPVYVSKFLPLIMNHFDKVILGNMVLASDVGIYSAGGKIAAQVVIFMQAFNLIFSPIIAEYFHDNKIKELNQLFKTVTRWTLILTIPFISFIVINAELIMNMFGLESAIGIDVLILCCLAQFVSVCTGPLEYILIMGKQDLDLINNCFFVVMNITLNIFFVGNYGIWGAAISLGLSMIIINLVRLIEIYVLYKLWPYSLTTCKCFLAAFIAYSLAIVLNTLTFWGSYYWLISLFPLFGVYAGLLYLMGFNVEDRAVLALIKRKVGGILMSRNTP</sequence>
<dbReference type="CDD" id="cd13128">
    <property type="entry name" value="MATE_Wzx_like"/>
    <property type="match status" value="1"/>
</dbReference>
<evidence type="ECO:0000256" key="5">
    <source>
        <dbReference type="ARBA" id="ARBA00023136"/>
    </source>
</evidence>
<dbReference type="EMBL" id="LSRS01000002">
    <property type="protein sequence ID" value="KAF1085942.1"/>
    <property type="molecule type" value="Genomic_DNA"/>
</dbReference>
<feature type="transmembrane region" description="Helical" evidence="6">
    <location>
        <begin position="344"/>
        <end position="370"/>
    </location>
</feature>
<dbReference type="PANTHER" id="PTHR30250">
    <property type="entry name" value="PST FAMILY PREDICTED COLANIC ACID TRANSPORTER"/>
    <property type="match status" value="1"/>
</dbReference>
<reference evidence="7" key="1">
    <citation type="submission" date="2016-02" db="EMBL/GenBank/DDBJ databases">
        <title>Draft Genome Sequence of Sporotomaculum syntrophicum Strain FB, a Syntrophic Benzoate Degrader.</title>
        <authorList>
            <person name="Nobu M.K."/>
            <person name="Narihiro T."/>
            <person name="Qiu Y.-L."/>
            <person name="Ohashi A."/>
            <person name="Liu W.-T."/>
            <person name="Yuji S."/>
        </authorList>
    </citation>
    <scope>NUCLEOTIDE SEQUENCE</scope>
    <source>
        <strain evidence="7">FB</strain>
    </source>
</reference>
<organism evidence="7 8">
    <name type="scientific">Sporotomaculum syntrophicum</name>
    <dbReference type="NCBI Taxonomy" id="182264"/>
    <lineage>
        <taxon>Bacteria</taxon>
        <taxon>Bacillati</taxon>
        <taxon>Bacillota</taxon>
        <taxon>Clostridia</taxon>
        <taxon>Eubacteriales</taxon>
        <taxon>Desulfallaceae</taxon>
        <taxon>Sporotomaculum</taxon>
    </lineage>
</organism>
<accession>A0A9D2WSR9</accession>
<keyword evidence="2" id="KW-1003">Cell membrane</keyword>
<proteinExistence type="predicted"/>
<gene>
    <name evidence="7" type="ORF">SPSYN_00679</name>
</gene>
<feature type="transmembrane region" description="Helical" evidence="6">
    <location>
        <begin position="439"/>
        <end position="456"/>
    </location>
</feature>
<dbReference type="RefSeq" id="WP_161821096.1">
    <property type="nucleotide sequence ID" value="NZ_LSRS01000002.1"/>
</dbReference>
<feature type="transmembrane region" description="Helical" evidence="6">
    <location>
        <begin position="462"/>
        <end position="482"/>
    </location>
</feature>
<dbReference type="InterPro" id="IPR050833">
    <property type="entry name" value="Poly_Biosynth_Transport"/>
</dbReference>
<dbReference type="AlphaFoldDB" id="A0A9D2WSR9"/>
<dbReference type="InterPro" id="IPR002797">
    <property type="entry name" value="Polysacc_synth"/>
</dbReference>
<feature type="transmembrane region" description="Helical" evidence="6">
    <location>
        <begin position="274"/>
        <end position="294"/>
    </location>
</feature>
<feature type="transmembrane region" description="Helical" evidence="6">
    <location>
        <begin position="315"/>
        <end position="338"/>
    </location>
</feature>
<evidence type="ECO:0000256" key="4">
    <source>
        <dbReference type="ARBA" id="ARBA00022989"/>
    </source>
</evidence>
<feature type="transmembrane region" description="Helical" evidence="6">
    <location>
        <begin position="231"/>
        <end position="251"/>
    </location>
</feature>
<dbReference type="OrthoDB" id="5240734at2"/>
<feature type="transmembrane region" description="Helical" evidence="6">
    <location>
        <begin position="93"/>
        <end position="116"/>
    </location>
</feature>
<keyword evidence="5 6" id="KW-0472">Membrane</keyword>
<protein>
    <submittedName>
        <fullName evidence="7">Polysaccharide biosynthesis protein</fullName>
    </submittedName>
</protein>
<dbReference type="Pfam" id="PF01943">
    <property type="entry name" value="Polysacc_synt"/>
    <property type="match status" value="1"/>
</dbReference>
<keyword evidence="8" id="KW-1185">Reference proteome</keyword>
<keyword evidence="3 6" id="KW-0812">Transmembrane</keyword>
<comment type="subcellular location">
    <subcellularLocation>
        <location evidence="1">Cell membrane</location>
        <topology evidence="1">Multi-pass membrane protein</topology>
    </subcellularLocation>
</comment>
<evidence type="ECO:0000256" key="1">
    <source>
        <dbReference type="ARBA" id="ARBA00004651"/>
    </source>
</evidence>
<evidence type="ECO:0000256" key="6">
    <source>
        <dbReference type="SAM" id="Phobius"/>
    </source>
</evidence>
<name>A0A9D2WSR9_9FIRM</name>
<feature type="transmembrane region" description="Helical" evidence="6">
    <location>
        <begin position="21"/>
        <end position="44"/>
    </location>
</feature>
<evidence type="ECO:0000256" key="3">
    <source>
        <dbReference type="ARBA" id="ARBA00022692"/>
    </source>
</evidence>
<dbReference type="Proteomes" id="UP000798488">
    <property type="component" value="Unassembled WGS sequence"/>
</dbReference>